<proteinExistence type="inferred from homology"/>
<dbReference type="InterPro" id="IPR011004">
    <property type="entry name" value="Trimer_LpxA-like_sf"/>
</dbReference>
<gene>
    <name evidence="7" type="primary">lpxD</name>
    <name evidence="9" type="ORF">FHS57_001184</name>
</gene>
<accession>A0A7W5ZID1</accession>
<dbReference type="NCBIfam" id="TIGR01853">
    <property type="entry name" value="lipid_A_lpxD"/>
    <property type="match status" value="1"/>
</dbReference>
<dbReference type="CDD" id="cd03352">
    <property type="entry name" value="LbH_LpxD"/>
    <property type="match status" value="1"/>
</dbReference>
<comment type="subunit">
    <text evidence="7">Homotrimer.</text>
</comment>
<dbReference type="EMBL" id="JACIBY010000002">
    <property type="protein sequence ID" value="MBB3837190.1"/>
    <property type="molecule type" value="Genomic_DNA"/>
</dbReference>
<evidence type="ECO:0000259" key="8">
    <source>
        <dbReference type="Pfam" id="PF04613"/>
    </source>
</evidence>
<sequence>MEFTVKQIAGLLGGEIEGEENLKISQLSKIEEGISGSISFLSNPKYEPYLYTTEASAVIVDKSFEPKKAFKTTLIRVESSYTAFTQLLQQYERIIKGDKRGIEQPSYLGQGTELGENPYLGAFAYVGTNCKIGKNVKIYPHAYVGDNVKIGDGTVIHSGVRIYNNTIIGQNCTFFANAVIGSDGFGFAPLPDGTYKTIPQLGNVVIEDNVSIGAGATIDCATMGSTVIRQGVKLDNLVQVGHNVEIGKNTVIAAQAGIAGSTKIGENCVIGGQAGFNGHITVPKGTKVGGQAGVTRTWEEEGLSLNGTPALELKDSLRSAAIFRKLPLLEKRVHELEKQNKEDKH</sequence>
<comment type="catalytic activity">
    <reaction evidence="7">
        <text>a UDP-3-O-[(3R)-3-hydroxyacyl]-alpha-D-glucosamine + a (3R)-hydroxyacyl-[ACP] = a UDP-2-N,3-O-bis[(3R)-3-hydroxyacyl]-alpha-D-glucosamine + holo-[ACP] + H(+)</text>
        <dbReference type="Rhea" id="RHEA:53836"/>
        <dbReference type="Rhea" id="RHEA-COMP:9685"/>
        <dbReference type="Rhea" id="RHEA-COMP:9945"/>
        <dbReference type="ChEBI" id="CHEBI:15378"/>
        <dbReference type="ChEBI" id="CHEBI:64479"/>
        <dbReference type="ChEBI" id="CHEBI:78827"/>
        <dbReference type="ChEBI" id="CHEBI:137740"/>
        <dbReference type="ChEBI" id="CHEBI:137748"/>
        <dbReference type="EC" id="2.3.1.191"/>
    </reaction>
</comment>
<reference evidence="9 10" key="1">
    <citation type="submission" date="2020-08" db="EMBL/GenBank/DDBJ databases">
        <title>Genomic Encyclopedia of Type Strains, Phase IV (KMG-IV): sequencing the most valuable type-strain genomes for metagenomic binning, comparative biology and taxonomic classification.</title>
        <authorList>
            <person name="Goeker M."/>
        </authorList>
    </citation>
    <scope>NUCLEOTIDE SEQUENCE [LARGE SCALE GENOMIC DNA]</scope>
    <source>
        <strain evidence="9 10">DSM 17976</strain>
    </source>
</reference>
<dbReference type="RefSeq" id="WP_183971944.1">
    <property type="nucleotide sequence ID" value="NZ_JACIBY010000002.1"/>
</dbReference>
<keyword evidence="5 7" id="KW-0443">Lipid metabolism</keyword>
<dbReference type="GO" id="GO:0009245">
    <property type="term" value="P:lipid A biosynthetic process"/>
    <property type="evidence" value="ECO:0007669"/>
    <property type="project" value="UniProtKB-UniRule"/>
</dbReference>
<comment type="pathway">
    <text evidence="7">Bacterial outer membrane biogenesis; LPS lipid A biosynthesis.</text>
</comment>
<evidence type="ECO:0000313" key="10">
    <source>
        <dbReference type="Proteomes" id="UP000541352"/>
    </source>
</evidence>
<evidence type="ECO:0000256" key="7">
    <source>
        <dbReference type="HAMAP-Rule" id="MF_00523"/>
    </source>
</evidence>
<dbReference type="GO" id="GO:0016410">
    <property type="term" value="F:N-acyltransferase activity"/>
    <property type="evidence" value="ECO:0007669"/>
    <property type="project" value="InterPro"/>
</dbReference>
<evidence type="ECO:0000313" key="9">
    <source>
        <dbReference type="EMBL" id="MBB3837190.1"/>
    </source>
</evidence>
<keyword evidence="1 7" id="KW-0444">Lipid biosynthesis</keyword>
<dbReference type="InterPro" id="IPR020573">
    <property type="entry name" value="UDP_GlcNAc_AcTrfase_non-rep"/>
</dbReference>
<comment type="function">
    <text evidence="7">Catalyzes the N-acylation of UDP-3-O-acylglucosamine using 3-hydroxyacyl-ACP as the acyl donor. Is involved in the biosynthesis of lipid A, a phosphorylated glycolipid that anchors the lipopolysaccharide to the outer membrane of the cell.</text>
</comment>
<dbReference type="Pfam" id="PF14602">
    <property type="entry name" value="Hexapep_2"/>
    <property type="match status" value="1"/>
</dbReference>
<dbReference type="Proteomes" id="UP000541352">
    <property type="component" value="Unassembled WGS sequence"/>
</dbReference>
<comment type="caution">
    <text evidence="9">The sequence shown here is derived from an EMBL/GenBank/DDBJ whole genome shotgun (WGS) entry which is preliminary data.</text>
</comment>
<protein>
    <recommendedName>
        <fullName evidence="7">UDP-3-O-acylglucosamine N-acyltransferase</fullName>
        <ecNumber evidence="7">2.3.1.191</ecNumber>
    </recommendedName>
</protein>
<keyword evidence="6 7" id="KW-0012">Acyltransferase</keyword>
<dbReference type="EC" id="2.3.1.191" evidence="7"/>
<feature type="active site" description="Proton acceptor" evidence="7">
    <location>
        <position position="242"/>
    </location>
</feature>
<dbReference type="PANTHER" id="PTHR43378">
    <property type="entry name" value="UDP-3-O-ACYLGLUCOSAMINE N-ACYLTRANSFERASE"/>
    <property type="match status" value="1"/>
</dbReference>
<dbReference type="Pfam" id="PF00132">
    <property type="entry name" value="Hexapep"/>
    <property type="match status" value="3"/>
</dbReference>
<comment type="similarity">
    <text evidence="7">Belongs to the transferase hexapeptide repeat family. LpxD subfamily.</text>
</comment>
<feature type="domain" description="UDP-3-O-[3-hydroxymyristoyl] glucosamine N-acyltransferase non-repeat region" evidence="8">
    <location>
        <begin position="22"/>
        <end position="89"/>
    </location>
</feature>
<dbReference type="InterPro" id="IPR001451">
    <property type="entry name" value="Hexapep"/>
</dbReference>
<dbReference type="Pfam" id="PF04613">
    <property type="entry name" value="LpxD"/>
    <property type="match status" value="1"/>
</dbReference>
<dbReference type="PANTHER" id="PTHR43378:SF2">
    <property type="entry name" value="UDP-3-O-ACYLGLUCOSAMINE N-ACYLTRANSFERASE 1, MITOCHONDRIAL-RELATED"/>
    <property type="match status" value="1"/>
</dbReference>
<evidence type="ECO:0000256" key="5">
    <source>
        <dbReference type="ARBA" id="ARBA00023098"/>
    </source>
</evidence>
<dbReference type="Gene3D" id="2.160.10.10">
    <property type="entry name" value="Hexapeptide repeat proteins"/>
    <property type="match status" value="1"/>
</dbReference>
<evidence type="ECO:0000256" key="2">
    <source>
        <dbReference type="ARBA" id="ARBA00022556"/>
    </source>
</evidence>
<name>A0A7W5ZID1_9BACT</name>
<dbReference type="SUPFAM" id="SSF51161">
    <property type="entry name" value="Trimeric LpxA-like enzymes"/>
    <property type="match status" value="1"/>
</dbReference>
<dbReference type="HAMAP" id="MF_00523">
    <property type="entry name" value="LpxD"/>
    <property type="match status" value="1"/>
</dbReference>
<evidence type="ECO:0000256" key="6">
    <source>
        <dbReference type="ARBA" id="ARBA00023315"/>
    </source>
</evidence>
<evidence type="ECO:0000256" key="3">
    <source>
        <dbReference type="ARBA" id="ARBA00022679"/>
    </source>
</evidence>
<keyword evidence="10" id="KW-1185">Reference proteome</keyword>
<dbReference type="NCBIfam" id="NF002060">
    <property type="entry name" value="PRK00892.1"/>
    <property type="match status" value="1"/>
</dbReference>
<dbReference type="GO" id="GO:0016020">
    <property type="term" value="C:membrane"/>
    <property type="evidence" value="ECO:0007669"/>
    <property type="project" value="GOC"/>
</dbReference>
<dbReference type="InterPro" id="IPR018357">
    <property type="entry name" value="Hexapep_transf_CS"/>
</dbReference>
<dbReference type="Gene3D" id="3.40.1390.10">
    <property type="entry name" value="MurE/MurF, N-terminal domain"/>
    <property type="match status" value="1"/>
</dbReference>
<keyword evidence="3 7" id="KW-0808">Transferase</keyword>
<dbReference type="AlphaFoldDB" id="A0A7W5ZID1"/>
<dbReference type="UniPathway" id="UPA00973"/>
<keyword evidence="2 7" id="KW-0441">Lipid A biosynthesis</keyword>
<dbReference type="GO" id="GO:0103118">
    <property type="term" value="F:UDP-3-O-[(3R)-3-hydroxyacyl]-glucosamine N-acyltransferase activity"/>
    <property type="evidence" value="ECO:0007669"/>
    <property type="project" value="UniProtKB-EC"/>
</dbReference>
<dbReference type="PROSITE" id="PS00101">
    <property type="entry name" value="HEXAPEP_TRANSFERASES"/>
    <property type="match status" value="1"/>
</dbReference>
<evidence type="ECO:0000256" key="1">
    <source>
        <dbReference type="ARBA" id="ARBA00022516"/>
    </source>
</evidence>
<organism evidence="9 10">
    <name type="scientific">Runella defluvii</name>
    <dbReference type="NCBI Taxonomy" id="370973"/>
    <lineage>
        <taxon>Bacteria</taxon>
        <taxon>Pseudomonadati</taxon>
        <taxon>Bacteroidota</taxon>
        <taxon>Cytophagia</taxon>
        <taxon>Cytophagales</taxon>
        <taxon>Spirosomataceae</taxon>
        <taxon>Runella</taxon>
    </lineage>
</organism>
<keyword evidence="4 7" id="KW-0677">Repeat</keyword>
<evidence type="ECO:0000256" key="4">
    <source>
        <dbReference type="ARBA" id="ARBA00022737"/>
    </source>
</evidence>
<dbReference type="InterPro" id="IPR007691">
    <property type="entry name" value="LpxD"/>
</dbReference>